<evidence type="ECO:0000313" key="1">
    <source>
        <dbReference type="EMBL" id="KAK7406057.1"/>
    </source>
</evidence>
<dbReference type="EMBL" id="JAYMYS010000002">
    <property type="protein sequence ID" value="KAK7406057.1"/>
    <property type="molecule type" value="Genomic_DNA"/>
</dbReference>
<sequence>MGLCNQFWKPNHVALMYKNIKGGVSLIYRSHTTCGGSMGSGVDDGRYVSLVSVEKGISLDSGRQKYGGAKRGRSLRMANNPHDNEHFICLGE</sequence>
<reference evidence="1 2" key="1">
    <citation type="submission" date="2024-01" db="EMBL/GenBank/DDBJ databases">
        <title>The genomes of 5 underutilized Papilionoideae crops provide insights into root nodulation and disease resistanc.</title>
        <authorList>
            <person name="Jiang F."/>
        </authorList>
    </citation>
    <scope>NUCLEOTIDE SEQUENCE [LARGE SCALE GENOMIC DNA]</scope>
    <source>
        <strain evidence="1">DUOXIRENSHENG_FW03</strain>
        <tissue evidence="1">Leaves</tissue>
    </source>
</reference>
<name>A0AAN9XRW4_PSOTE</name>
<dbReference type="AlphaFoldDB" id="A0AAN9XRW4"/>
<accession>A0AAN9XRW4</accession>
<dbReference type="Proteomes" id="UP001386955">
    <property type="component" value="Unassembled WGS sequence"/>
</dbReference>
<evidence type="ECO:0000313" key="2">
    <source>
        <dbReference type="Proteomes" id="UP001386955"/>
    </source>
</evidence>
<comment type="caution">
    <text evidence="1">The sequence shown here is derived from an EMBL/GenBank/DDBJ whole genome shotgun (WGS) entry which is preliminary data.</text>
</comment>
<protein>
    <submittedName>
        <fullName evidence="1">Uncharacterized protein</fullName>
    </submittedName>
</protein>
<gene>
    <name evidence="1" type="ORF">VNO78_07673</name>
</gene>
<proteinExistence type="predicted"/>
<keyword evidence="2" id="KW-1185">Reference proteome</keyword>
<organism evidence="1 2">
    <name type="scientific">Psophocarpus tetragonolobus</name>
    <name type="common">Winged bean</name>
    <name type="synonym">Dolichos tetragonolobus</name>
    <dbReference type="NCBI Taxonomy" id="3891"/>
    <lineage>
        <taxon>Eukaryota</taxon>
        <taxon>Viridiplantae</taxon>
        <taxon>Streptophyta</taxon>
        <taxon>Embryophyta</taxon>
        <taxon>Tracheophyta</taxon>
        <taxon>Spermatophyta</taxon>
        <taxon>Magnoliopsida</taxon>
        <taxon>eudicotyledons</taxon>
        <taxon>Gunneridae</taxon>
        <taxon>Pentapetalae</taxon>
        <taxon>rosids</taxon>
        <taxon>fabids</taxon>
        <taxon>Fabales</taxon>
        <taxon>Fabaceae</taxon>
        <taxon>Papilionoideae</taxon>
        <taxon>50 kb inversion clade</taxon>
        <taxon>NPAAA clade</taxon>
        <taxon>indigoferoid/millettioid clade</taxon>
        <taxon>Phaseoleae</taxon>
        <taxon>Psophocarpus</taxon>
    </lineage>
</organism>